<gene>
    <name evidence="1" type="ORF">A8990_10463</name>
</gene>
<keyword evidence="2" id="KW-1185">Reference proteome</keyword>
<comment type="caution">
    <text evidence="1">The sequence shown here is derived from an EMBL/GenBank/DDBJ whole genome shotgun (WGS) entry which is preliminary data.</text>
</comment>
<organism evidence="1 2">
    <name type="scientific">Paenibacillus taihuensis</name>
    <dbReference type="NCBI Taxonomy" id="1156355"/>
    <lineage>
        <taxon>Bacteria</taxon>
        <taxon>Bacillati</taxon>
        <taxon>Bacillota</taxon>
        <taxon>Bacilli</taxon>
        <taxon>Bacillales</taxon>
        <taxon>Paenibacillaceae</taxon>
        <taxon>Paenibacillus</taxon>
    </lineage>
</organism>
<evidence type="ECO:0000313" key="2">
    <source>
        <dbReference type="Proteomes" id="UP000256304"/>
    </source>
</evidence>
<sequence length="58" mass="6760">MLAGIRGTRIVKQLLKRLPDRHSLETWENSEVIIQDIRATFRKLIKRMKALCSVLSII</sequence>
<protein>
    <submittedName>
        <fullName evidence="1">Uncharacterized protein</fullName>
    </submittedName>
</protein>
<dbReference type="EMBL" id="QTTN01000004">
    <property type="protein sequence ID" value="REE91556.1"/>
    <property type="molecule type" value="Genomic_DNA"/>
</dbReference>
<name>A0A3D9SPE4_9BACL</name>
<dbReference type="Proteomes" id="UP000256304">
    <property type="component" value="Unassembled WGS sequence"/>
</dbReference>
<accession>A0A3D9SPE4</accession>
<dbReference type="AlphaFoldDB" id="A0A3D9SPE4"/>
<reference evidence="1 2" key="1">
    <citation type="submission" date="2018-08" db="EMBL/GenBank/DDBJ databases">
        <title>Genomic Encyclopedia of Type Strains, Phase III (KMG-III): the genomes of soil and plant-associated and newly described type strains.</title>
        <authorList>
            <person name="Whitman W."/>
        </authorList>
    </citation>
    <scope>NUCLEOTIDE SEQUENCE [LARGE SCALE GENOMIC DNA]</scope>
    <source>
        <strain evidence="1 2">CGMCC 1.10966</strain>
    </source>
</reference>
<evidence type="ECO:0000313" key="1">
    <source>
        <dbReference type="EMBL" id="REE91556.1"/>
    </source>
</evidence>
<proteinExistence type="predicted"/>